<evidence type="ECO:0000256" key="2">
    <source>
        <dbReference type="ARBA" id="ARBA00022561"/>
    </source>
</evidence>
<dbReference type="Pfam" id="PF00073">
    <property type="entry name" value="Rhv"/>
    <property type="match status" value="1"/>
</dbReference>
<sequence length="916" mass="99938">ATSQQIHDTMETHSHEPINTNIDGETSENTFEEKREITHFTEDDRVLTDAVTEITSLPLSLLQYGDEPREHSVISFLQRPEKIATVTWTTAQTKTTNLVSLPIPSSVLTTMYREKLRGFGLLRADIVFKLQFNSQPFQAGRLIATYIPVPAYLLQRTRMARASLTRLTSLPNVIIDISKQTECNITLPYVSSFTHYDLTSGGGDWGLFDLWVYSPLSSASSQTINISIRAYLDNVRLGAPTQQSLVTAEKMLKANVQTRDLSRGTSSCGSISARAQGGKQTAGSGDGSFGSLLNKGTKSVTMQERSAGTISRVGHSIREGLVRGLNVVGEFIPGLSEITDTANSVAMGVLNTLAAFGLGKPKNLDKIAPRTLHAFSDFAQATGVDNGHILSLHGDNKVTVLPGFAGSNTDELSMTYLMQTLQYYDTHTISTTTAVGTQIAAYRVTPFRFDLDLAKTAQSFVSGSPLINFGQPNLQWYIGSNFKYWRGDIIMHLALVKTDYHSVRLKIVYDPMAQSAAAVTYDASEYCYSIVVDFRDKTDIYVRLPFISATPWKLVPPSTYTGYTPPPVNQQEGLSTYSGYVAVFVDNILQASSAVVSQSIEMVSEFCAASNLDMGFPHGGQNWIPISTVLNPGDPIQADVQSAFAADGILKTRTNMQENTLDIKNITGMAPRPLYDNITSYTTGEEVYSLRMLMKRFNWIASVPSGQASIALPNTVKTIDAAAPVSNPNQIVDIRTGPPYANNTVSDCALVDVVGALFAFRAGGFRWKAWDSGSELISAYLVPFGPYNTYGIPPSTFTNLISNTSVYELDSRQVKGSAEFATPFYHPCYTQVNSNFSYFTEGGEPDLYFHFTQPQTVTVVSRSNPGSEMNIAKSAGDDLNFGFLLGVPDCLPSQIVAGLLSRPSSQPNLPNSTPIS</sequence>
<feature type="non-terminal residue" evidence="7">
    <location>
        <position position="1"/>
    </location>
</feature>
<dbReference type="SUPFAM" id="SSF88633">
    <property type="entry name" value="Positive stranded ssRNA viruses"/>
    <property type="match status" value="3"/>
</dbReference>
<dbReference type="Proteomes" id="UP000203087">
    <property type="component" value="Segment"/>
</dbReference>
<keyword evidence="8" id="KW-1185">Reference proteome</keyword>
<feature type="region of interest" description="Disordered" evidence="4">
    <location>
        <begin position="263"/>
        <end position="288"/>
    </location>
</feature>
<dbReference type="GO" id="GO:0019028">
    <property type="term" value="C:viral capsid"/>
    <property type="evidence" value="ECO:0007669"/>
    <property type="project" value="UniProtKB-KW"/>
</dbReference>
<evidence type="ECO:0000313" key="8">
    <source>
        <dbReference type="Proteomes" id="UP000203087"/>
    </source>
</evidence>
<evidence type="ECO:0000256" key="4">
    <source>
        <dbReference type="SAM" id="MobiDB-lite"/>
    </source>
</evidence>
<protein>
    <submittedName>
        <fullName evidence="7">Capsid protein</fullName>
    </submittedName>
</protein>
<dbReference type="GO" id="GO:0005198">
    <property type="term" value="F:structural molecule activity"/>
    <property type="evidence" value="ECO:0007669"/>
    <property type="project" value="InterPro"/>
</dbReference>
<reference evidence="7 8" key="1">
    <citation type="journal article" date="2006" name="Virology">
        <title>Genome sequence and molecular characterization of Homalodisca coagulata virus-1, a novel virus discovered in the glassy-winged sharpshooter (Hemiptera: Cicadellidae).</title>
        <authorList>
            <person name="Hunnicutt L.E."/>
            <person name="Hunter W.B."/>
            <person name="Cave R.D."/>
            <person name="Powell C.A."/>
            <person name="Mozoruk J.J."/>
        </authorList>
    </citation>
    <scope>NUCLEOTIDE SEQUENCE [LARGE SCALE GENOMIC DNA]</scope>
</reference>
<dbReference type="CDD" id="cd00205">
    <property type="entry name" value="rhv_like"/>
    <property type="match status" value="2"/>
</dbReference>
<organism evidence="7 8">
    <name type="scientific">Homalodisca coagulata virus 1</name>
    <dbReference type="NCBI Taxonomy" id="2170238"/>
    <lineage>
        <taxon>Viruses</taxon>
        <taxon>Riboviria</taxon>
        <taxon>Orthornavirae</taxon>
        <taxon>Pisuviricota</taxon>
        <taxon>Pisoniviricetes</taxon>
        <taxon>Picornavirales</taxon>
        <taxon>Dicistroviridae</taxon>
        <taxon>Triatovirus</taxon>
        <taxon>Triatovirus hocoagulatae</taxon>
    </lineage>
</organism>
<dbReference type="RefSeq" id="YP_610951.1">
    <property type="nucleotide sequence ID" value="NC_008029.1"/>
</dbReference>
<dbReference type="Gene3D" id="2.60.120.20">
    <property type="match status" value="3"/>
</dbReference>
<proteinExistence type="predicted"/>
<feature type="domain" description="Picornavirus capsid" evidence="5">
    <location>
        <begin position="82"/>
        <end position="209"/>
    </location>
</feature>
<dbReference type="InterPro" id="IPR033703">
    <property type="entry name" value="Rhv-like"/>
</dbReference>
<dbReference type="InterPro" id="IPR029053">
    <property type="entry name" value="Viral_coat"/>
</dbReference>
<evidence type="ECO:0000256" key="1">
    <source>
        <dbReference type="ARBA" id="ARBA00004328"/>
    </source>
</evidence>
<feature type="domain" description="Dicistrovirus capsid-polyprotein C-terminal" evidence="6">
    <location>
        <begin position="679"/>
        <end position="890"/>
    </location>
</feature>
<evidence type="ECO:0000259" key="6">
    <source>
        <dbReference type="Pfam" id="PF08762"/>
    </source>
</evidence>
<feature type="region of interest" description="Disordered" evidence="4">
    <location>
        <begin position="1"/>
        <end position="25"/>
    </location>
</feature>
<dbReference type="Pfam" id="PF08762">
    <property type="entry name" value="CRPV_capsid"/>
    <property type="match status" value="1"/>
</dbReference>
<evidence type="ECO:0000313" key="7">
    <source>
        <dbReference type="EMBL" id="ABC55704.1"/>
    </source>
</evidence>
<name>Q1L027_9VIRU</name>
<evidence type="ECO:0000256" key="3">
    <source>
        <dbReference type="ARBA" id="ARBA00022844"/>
    </source>
</evidence>
<keyword evidence="2" id="KW-0167">Capsid protein</keyword>
<accession>Q1L027</accession>
<dbReference type="InterPro" id="IPR014872">
    <property type="entry name" value="Dicistrovirus_capsid-polyPr_C"/>
</dbReference>
<dbReference type="InterPro" id="IPR001676">
    <property type="entry name" value="Picornavirus_capsid"/>
</dbReference>
<dbReference type="EMBL" id="DQ288865">
    <property type="protein sequence ID" value="ABC55704.1"/>
    <property type="molecule type" value="Genomic_RNA"/>
</dbReference>
<keyword evidence="3" id="KW-0946">Virion</keyword>
<dbReference type="GeneID" id="5142112"/>
<comment type="subcellular location">
    <subcellularLocation>
        <location evidence="1">Virion</location>
    </subcellularLocation>
</comment>
<dbReference type="KEGG" id="vg:5142112"/>
<evidence type="ECO:0000259" key="5">
    <source>
        <dbReference type="Pfam" id="PF00073"/>
    </source>
</evidence>